<sequence>MGKLARFACIFTPMVLSLLTLICLLIVFTGGIETKDTQFQSLYHYQIDLSEFKGKVQNNTYMVQGAKLVDNFLYPLKMSAKNGDLKDFYNVYLWDYCSGNDGKLDHCSPRQAKYFFNPIVEWNLNNTLAQEKYVPEAINKPMQAFQKGTQWLFVVYVIAFISNAAAIVIGMFAICSRLGSCITTIVACVSTFFTLAAAISSTVLFGTLVGAWKAALTPYEIQVHLGPRVFALDWLAVAFSLVATLFWSFSTCCVSGKSNKKSMPSGEKGFPASNIISTGVGKHSYQQLDDQEQLLAHQQQHAHRDIEMQDTAYAGGSGPYKGRESAYEPMRHQA</sequence>
<keyword evidence="2" id="KW-1133">Transmembrane helix</keyword>
<dbReference type="GO" id="GO:0031505">
    <property type="term" value="P:fungal-type cell wall organization"/>
    <property type="evidence" value="ECO:0007669"/>
    <property type="project" value="TreeGrafter"/>
</dbReference>
<dbReference type="EMBL" id="MU004241">
    <property type="protein sequence ID" value="KAF2664988.1"/>
    <property type="molecule type" value="Genomic_DNA"/>
</dbReference>
<dbReference type="InterPro" id="IPR009571">
    <property type="entry name" value="SUR7/Rim9-like_fungi"/>
</dbReference>
<accession>A0A6A6U1I9</accession>
<reference evidence="3" key="1">
    <citation type="journal article" date="2020" name="Stud. Mycol.">
        <title>101 Dothideomycetes genomes: a test case for predicting lifestyles and emergence of pathogens.</title>
        <authorList>
            <person name="Haridas S."/>
            <person name="Albert R."/>
            <person name="Binder M."/>
            <person name="Bloem J."/>
            <person name="Labutti K."/>
            <person name="Salamov A."/>
            <person name="Andreopoulos B."/>
            <person name="Baker S."/>
            <person name="Barry K."/>
            <person name="Bills G."/>
            <person name="Bluhm B."/>
            <person name="Cannon C."/>
            <person name="Castanera R."/>
            <person name="Culley D."/>
            <person name="Daum C."/>
            <person name="Ezra D."/>
            <person name="Gonzalez J."/>
            <person name="Henrissat B."/>
            <person name="Kuo A."/>
            <person name="Liang C."/>
            <person name="Lipzen A."/>
            <person name="Lutzoni F."/>
            <person name="Magnuson J."/>
            <person name="Mondo S."/>
            <person name="Nolan M."/>
            <person name="Ohm R."/>
            <person name="Pangilinan J."/>
            <person name="Park H.-J."/>
            <person name="Ramirez L."/>
            <person name="Alfaro M."/>
            <person name="Sun H."/>
            <person name="Tritt A."/>
            <person name="Yoshinaga Y."/>
            <person name="Zwiers L.-H."/>
            <person name="Turgeon B."/>
            <person name="Goodwin S."/>
            <person name="Spatafora J."/>
            <person name="Crous P."/>
            <person name="Grigoriev I."/>
        </authorList>
    </citation>
    <scope>NUCLEOTIDE SEQUENCE</scope>
    <source>
        <strain evidence="3">CBS 115976</strain>
    </source>
</reference>
<evidence type="ECO:0000256" key="1">
    <source>
        <dbReference type="SAM" id="MobiDB-lite"/>
    </source>
</evidence>
<feature type="transmembrane region" description="Helical" evidence="2">
    <location>
        <begin position="232"/>
        <end position="254"/>
    </location>
</feature>
<evidence type="ECO:0000313" key="4">
    <source>
        <dbReference type="Proteomes" id="UP000799302"/>
    </source>
</evidence>
<dbReference type="PANTHER" id="PTHR28019:SF3">
    <property type="entry name" value="INTEGRAL MEMBRANE PROTEIN (AFU_ORTHOLOGUE AFUA_6G07470)"/>
    <property type="match status" value="1"/>
</dbReference>
<evidence type="ECO:0000313" key="3">
    <source>
        <dbReference type="EMBL" id="KAF2664988.1"/>
    </source>
</evidence>
<keyword evidence="2" id="KW-0812">Transmembrane</keyword>
<dbReference type="Pfam" id="PF06687">
    <property type="entry name" value="SUR7"/>
    <property type="match status" value="1"/>
</dbReference>
<protein>
    <submittedName>
        <fullName evidence="3">Integral membrane protein-like protein</fullName>
    </submittedName>
</protein>
<name>A0A6A6U1I9_9PEZI</name>
<feature type="compositionally biased region" description="Basic and acidic residues" evidence="1">
    <location>
        <begin position="321"/>
        <end position="334"/>
    </location>
</feature>
<dbReference type="InterPro" id="IPR052413">
    <property type="entry name" value="SUR7_domain"/>
</dbReference>
<proteinExistence type="predicted"/>
<dbReference type="Proteomes" id="UP000799302">
    <property type="component" value="Unassembled WGS sequence"/>
</dbReference>
<feature type="region of interest" description="Disordered" evidence="1">
    <location>
        <begin position="309"/>
        <end position="334"/>
    </location>
</feature>
<dbReference type="GO" id="GO:0051285">
    <property type="term" value="C:cell cortex of cell tip"/>
    <property type="evidence" value="ECO:0007669"/>
    <property type="project" value="TreeGrafter"/>
</dbReference>
<organism evidence="3 4">
    <name type="scientific">Microthyrium microscopicum</name>
    <dbReference type="NCBI Taxonomy" id="703497"/>
    <lineage>
        <taxon>Eukaryota</taxon>
        <taxon>Fungi</taxon>
        <taxon>Dikarya</taxon>
        <taxon>Ascomycota</taxon>
        <taxon>Pezizomycotina</taxon>
        <taxon>Dothideomycetes</taxon>
        <taxon>Dothideomycetes incertae sedis</taxon>
        <taxon>Microthyriales</taxon>
        <taxon>Microthyriaceae</taxon>
        <taxon>Microthyrium</taxon>
    </lineage>
</organism>
<dbReference type="OrthoDB" id="4480814at2759"/>
<dbReference type="AlphaFoldDB" id="A0A6A6U1I9"/>
<gene>
    <name evidence="3" type="ORF">BT63DRAFT_428936</name>
</gene>
<feature type="transmembrane region" description="Helical" evidence="2">
    <location>
        <begin position="186"/>
        <end position="212"/>
    </location>
</feature>
<feature type="transmembrane region" description="Helical" evidence="2">
    <location>
        <begin position="151"/>
        <end position="174"/>
    </location>
</feature>
<evidence type="ECO:0000256" key="2">
    <source>
        <dbReference type="SAM" id="Phobius"/>
    </source>
</evidence>
<dbReference type="PANTHER" id="PTHR28019">
    <property type="entry name" value="CELL MEMBRANE PROTEIN YLR413W-RELATED"/>
    <property type="match status" value="1"/>
</dbReference>
<dbReference type="GO" id="GO:0005886">
    <property type="term" value="C:plasma membrane"/>
    <property type="evidence" value="ECO:0007669"/>
    <property type="project" value="InterPro"/>
</dbReference>
<keyword evidence="2" id="KW-0472">Membrane</keyword>
<keyword evidence="4" id="KW-1185">Reference proteome</keyword>
<feature type="transmembrane region" description="Helical" evidence="2">
    <location>
        <begin position="7"/>
        <end position="32"/>
    </location>
</feature>